<feature type="domain" description="SsuA/THI5-like" evidence="4">
    <location>
        <begin position="43"/>
        <end position="252"/>
    </location>
</feature>
<dbReference type="OrthoDB" id="9815602at2"/>
<dbReference type="Gene3D" id="3.40.190.10">
    <property type="entry name" value="Periplasmic binding protein-like II"/>
    <property type="match status" value="2"/>
</dbReference>
<dbReference type="GO" id="GO:0042597">
    <property type="term" value="C:periplasmic space"/>
    <property type="evidence" value="ECO:0007669"/>
    <property type="project" value="UniProtKB-SubCell"/>
</dbReference>
<evidence type="ECO:0000256" key="2">
    <source>
        <dbReference type="ARBA" id="ARBA00010742"/>
    </source>
</evidence>
<dbReference type="Proteomes" id="UP000262939">
    <property type="component" value="Unassembled WGS sequence"/>
</dbReference>
<evidence type="ECO:0000313" key="5">
    <source>
        <dbReference type="EMBL" id="RFU60487.1"/>
    </source>
</evidence>
<comment type="subcellular location">
    <subcellularLocation>
        <location evidence="1">Periplasm</location>
    </subcellularLocation>
</comment>
<dbReference type="PANTHER" id="PTHR30024">
    <property type="entry name" value="ALIPHATIC SULFONATES-BINDING PROTEIN-RELATED"/>
    <property type="match status" value="1"/>
</dbReference>
<sequence length="323" mass="35147">MLILTACSEGNPSTTSTTSASAKKESGSDTVLVTEAFHSLLYLPLYVGYHEGVFKKNDIEISSIRSAGTGPTALTSVLSGEAQFSVHGPEHVGFAKEKGGEANAVSAVANSAPVWVLGNKDVKFDSPADLKGKRIVVGLAPGTSNTMLKRLLADNGLDYQKDVKVTEVQNGSELGPVLAGEADIAVAYQPQVEQGLSEGLKILHDFTKDYPEYAFSTINTSQKIINENPHLVRRFVKSMNESFALIHEHPEIAKAVAKKEFPELDEAVVDQAVQRMIDSKVYRENVEITEEAFKNAIDMQKFVGNIKNDMKYKDIVNAEFVPK</sequence>
<dbReference type="AlphaFoldDB" id="A0A372L681"/>
<dbReference type="InterPro" id="IPR015168">
    <property type="entry name" value="SsuA/THI5"/>
</dbReference>
<protein>
    <submittedName>
        <fullName evidence="5">ABC transporter substrate-binding protein</fullName>
    </submittedName>
</protein>
<proteinExistence type="inferred from homology"/>
<evidence type="ECO:0000259" key="4">
    <source>
        <dbReference type="Pfam" id="PF09084"/>
    </source>
</evidence>
<reference evidence="5 6" key="1">
    <citation type="submission" date="2018-08" db="EMBL/GenBank/DDBJ databases">
        <title>Bacillus chawlae sp. nov., Bacillus glennii sp. nov., and Bacillus saganii sp. nov. Isolated from the Vehicle Assembly Building at Kennedy Space Center where the Viking Spacecraft were Assembled.</title>
        <authorList>
            <person name="Seuylemezian A."/>
            <person name="Vaishampayan P."/>
        </authorList>
    </citation>
    <scope>NUCLEOTIDE SEQUENCE [LARGE SCALE GENOMIC DNA]</scope>
    <source>
        <strain evidence="5 6">V44-8</strain>
    </source>
</reference>
<evidence type="ECO:0000256" key="1">
    <source>
        <dbReference type="ARBA" id="ARBA00004418"/>
    </source>
</evidence>
<keyword evidence="3" id="KW-0732">Signal</keyword>
<accession>A0A372L681</accession>
<dbReference type="PANTHER" id="PTHR30024:SF47">
    <property type="entry name" value="TAURINE-BINDING PERIPLASMIC PROTEIN"/>
    <property type="match status" value="1"/>
</dbReference>
<keyword evidence="6" id="KW-1185">Reference proteome</keyword>
<evidence type="ECO:0000313" key="6">
    <source>
        <dbReference type="Proteomes" id="UP000262939"/>
    </source>
</evidence>
<comment type="similarity">
    <text evidence="2">Belongs to the bacterial solute-binding protein SsuA/TauA family.</text>
</comment>
<dbReference type="SUPFAM" id="SSF53850">
    <property type="entry name" value="Periplasmic binding protein-like II"/>
    <property type="match status" value="1"/>
</dbReference>
<evidence type="ECO:0000256" key="3">
    <source>
        <dbReference type="ARBA" id="ARBA00022729"/>
    </source>
</evidence>
<dbReference type="EMBL" id="QVTD01000026">
    <property type="protein sequence ID" value="RFU60487.1"/>
    <property type="molecule type" value="Genomic_DNA"/>
</dbReference>
<dbReference type="Pfam" id="PF09084">
    <property type="entry name" value="NMT1"/>
    <property type="match status" value="1"/>
</dbReference>
<name>A0A372L681_9BACI</name>
<comment type="caution">
    <text evidence="5">The sequence shown here is derived from an EMBL/GenBank/DDBJ whole genome shotgun (WGS) entry which is preliminary data.</text>
</comment>
<gene>
    <name evidence="5" type="ORF">D0466_21620</name>
</gene>
<organism evidence="5 6">
    <name type="scientific">Peribacillus glennii</name>
    <dbReference type="NCBI Taxonomy" id="2303991"/>
    <lineage>
        <taxon>Bacteria</taxon>
        <taxon>Bacillati</taxon>
        <taxon>Bacillota</taxon>
        <taxon>Bacilli</taxon>
        <taxon>Bacillales</taxon>
        <taxon>Bacillaceae</taxon>
        <taxon>Peribacillus</taxon>
    </lineage>
</organism>